<keyword evidence="2" id="KW-0645">Protease</keyword>
<keyword evidence="4" id="KW-0812">Transmembrane</keyword>
<dbReference type="SUPFAM" id="SSF54184">
    <property type="entry name" value="Penicillin-binding protein 2x (pbp-2x), c-terminal domain"/>
    <property type="match status" value="1"/>
</dbReference>
<dbReference type="Gene3D" id="3.30.10.20">
    <property type="match status" value="1"/>
</dbReference>
<dbReference type="GO" id="GO:0005886">
    <property type="term" value="C:plasma membrane"/>
    <property type="evidence" value="ECO:0007669"/>
    <property type="project" value="TreeGrafter"/>
</dbReference>
<dbReference type="GO" id="GO:0008658">
    <property type="term" value="F:penicillin binding"/>
    <property type="evidence" value="ECO:0007669"/>
    <property type="project" value="InterPro"/>
</dbReference>
<feature type="transmembrane region" description="Helical" evidence="4">
    <location>
        <begin position="12"/>
        <end position="35"/>
    </location>
</feature>
<dbReference type="Pfam" id="PF03717">
    <property type="entry name" value="PBP_dimer"/>
    <property type="match status" value="1"/>
</dbReference>
<dbReference type="InterPro" id="IPR036138">
    <property type="entry name" value="PBP_dimer_sf"/>
</dbReference>
<dbReference type="InterPro" id="IPR012338">
    <property type="entry name" value="Beta-lactam/transpept-like"/>
</dbReference>
<dbReference type="GO" id="GO:0071555">
    <property type="term" value="P:cell wall organization"/>
    <property type="evidence" value="ECO:0007669"/>
    <property type="project" value="TreeGrafter"/>
</dbReference>
<dbReference type="Pfam" id="PF00905">
    <property type="entry name" value="Transpeptidase"/>
    <property type="match status" value="1"/>
</dbReference>
<dbReference type="EMBL" id="QRUU01000044">
    <property type="protein sequence ID" value="RGR94518.1"/>
    <property type="molecule type" value="Genomic_DNA"/>
</dbReference>
<reference evidence="6 7" key="1">
    <citation type="submission" date="2018-08" db="EMBL/GenBank/DDBJ databases">
        <title>A genome reference for cultivated species of the human gut microbiota.</title>
        <authorList>
            <person name="Zou Y."/>
            <person name="Xue W."/>
            <person name="Luo G."/>
        </authorList>
    </citation>
    <scope>NUCLEOTIDE SEQUENCE [LARGE SCALE GENOMIC DNA]</scope>
    <source>
        <strain evidence="6 7">AF24-2</strain>
    </source>
</reference>
<comment type="caution">
    <text evidence="6">The sequence shown here is derived from an EMBL/GenBank/DDBJ whole genome shotgun (WGS) entry which is preliminary data.</text>
</comment>
<dbReference type="GO" id="GO:0004180">
    <property type="term" value="F:carboxypeptidase activity"/>
    <property type="evidence" value="ECO:0007669"/>
    <property type="project" value="UniProtKB-KW"/>
</dbReference>
<dbReference type="RefSeq" id="WP_118484817.1">
    <property type="nucleotide sequence ID" value="NZ_CAUDVR010000029.1"/>
</dbReference>
<dbReference type="CDD" id="cd06575">
    <property type="entry name" value="PASTA_Pbp2x-like_2"/>
    <property type="match status" value="1"/>
</dbReference>
<evidence type="ECO:0000256" key="1">
    <source>
        <dbReference type="ARBA" id="ARBA00004370"/>
    </source>
</evidence>
<comment type="subcellular location">
    <subcellularLocation>
        <location evidence="1">Membrane</location>
    </subcellularLocation>
</comment>
<sequence>MIPGLKNIMLRYTFIVVIMLVLAILIIVKAGFIMFAERQYWKDVADRFVKENVIIPPTRGNIISSDGKLMASSLPEYRIYMDFRAGGTEKDTMLMNHLAEISQGLHEIFPDKSAQEFRKHLLKGRRSKSRHFLIYPKRISYIEYKEVKRLPVFELSPNKGGLHVEKFNQRKKPFGSLAMRTLGDMYPDIAQGAKNGLELTYDSILKGQNGITHRQKVMNKYLNIIDKPAVDGCDIITTIDVDMQDIAEKALVDQLKNLEAISGVAVLMEVKTGEVKANVNMTRGNDGNYYEMRNAAVSNLMEPGSTFKTASIMVAMEDKYITPDYEVDTGNGQVNMYGSWMKDWNWYKGGYGKIDVTKILEVSSNVGVSTIIDKFYKNNPQKFVDGLKRMSIDTPLNLGFVGEASPRILGPKERYFAKTTLPWMSIGYETMIPPIYILNFYNAIANDGVMVKPKFVKAIAKDGDILEEIPTEIVNPKICSDTTLTMIRTILRKVVSEGLAKPAGSKQFSVSGKTGTAQISQGKAGYKSGGVSYLVSFCGYFPSEAPKYSCIVSIQIPHGPASGGLQAGSVFSRIAERIYAKHLFRDLAHAKDSTAVLIPGVKNGDINESAYVLRALNVPGNSSSIPYSAQPLWGKASCTDSYADLKTTKMNKKLVPNVLNMGAKDAVYLLESYGLKVRITGIGKVRAQSIAAGSTIHRGQTITLTLR</sequence>
<protein>
    <submittedName>
        <fullName evidence="6">PASTA domain-containing protein</fullName>
    </submittedName>
</protein>
<gene>
    <name evidence="6" type="ORF">DWY20_10145</name>
</gene>
<proteinExistence type="predicted"/>
<keyword evidence="4" id="KW-1133">Transmembrane helix</keyword>
<keyword evidence="3 4" id="KW-0472">Membrane</keyword>
<keyword evidence="2" id="KW-0121">Carboxypeptidase</keyword>
<feature type="domain" description="PASTA" evidence="5">
    <location>
        <begin position="649"/>
        <end position="707"/>
    </location>
</feature>
<evidence type="ECO:0000313" key="6">
    <source>
        <dbReference type="EMBL" id="RGR94518.1"/>
    </source>
</evidence>
<dbReference type="PANTHER" id="PTHR30627:SF1">
    <property type="entry name" value="PEPTIDOGLYCAN D,D-TRANSPEPTIDASE FTSI"/>
    <property type="match status" value="1"/>
</dbReference>
<organism evidence="6 7">
    <name type="scientific">Phocaeicola coprocola</name>
    <dbReference type="NCBI Taxonomy" id="310298"/>
    <lineage>
        <taxon>Bacteria</taxon>
        <taxon>Pseudomonadati</taxon>
        <taxon>Bacteroidota</taxon>
        <taxon>Bacteroidia</taxon>
        <taxon>Bacteroidales</taxon>
        <taxon>Bacteroidaceae</taxon>
        <taxon>Phocaeicola</taxon>
    </lineage>
</organism>
<dbReference type="AlphaFoldDB" id="A0A412GIC3"/>
<evidence type="ECO:0000256" key="2">
    <source>
        <dbReference type="ARBA" id="ARBA00022645"/>
    </source>
</evidence>
<keyword evidence="2" id="KW-0378">Hydrolase</keyword>
<evidence type="ECO:0000256" key="4">
    <source>
        <dbReference type="SAM" id="Phobius"/>
    </source>
</evidence>
<evidence type="ECO:0000259" key="5">
    <source>
        <dbReference type="PROSITE" id="PS51178"/>
    </source>
</evidence>
<dbReference type="InterPro" id="IPR001460">
    <property type="entry name" value="PCN-bd_Tpept"/>
</dbReference>
<dbReference type="InterPro" id="IPR005543">
    <property type="entry name" value="PASTA_dom"/>
</dbReference>
<dbReference type="Gene3D" id="3.40.710.10">
    <property type="entry name" value="DD-peptidase/beta-lactamase superfamily"/>
    <property type="match status" value="1"/>
</dbReference>
<evidence type="ECO:0000313" key="7">
    <source>
        <dbReference type="Proteomes" id="UP000285864"/>
    </source>
</evidence>
<dbReference type="InterPro" id="IPR050515">
    <property type="entry name" value="Beta-lactam/transpept"/>
</dbReference>
<dbReference type="SMART" id="SM00740">
    <property type="entry name" value="PASTA"/>
    <property type="match status" value="1"/>
</dbReference>
<dbReference type="Gene3D" id="3.90.1310.10">
    <property type="entry name" value="Penicillin-binding protein 2a (Domain 2)"/>
    <property type="match status" value="1"/>
</dbReference>
<dbReference type="InterPro" id="IPR005311">
    <property type="entry name" value="PBP_dimer"/>
</dbReference>
<dbReference type="SUPFAM" id="SSF56601">
    <property type="entry name" value="beta-lactamase/transpeptidase-like"/>
    <property type="match status" value="1"/>
</dbReference>
<dbReference type="PANTHER" id="PTHR30627">
    <property type="entry name" value="PEPTIDOGLYCAN D,D-TRANSPEPTIDASE"/>
    <property type="match status" value="1"/>
</dbReference>
<accession>A0A412GIC3</accession>
<evidence type="ECO:0000256" key="3">
    <source>
        <dbReference type="ARBA" id="ARBA00023136"/>
    </source>
</evidence>
<name>A0A412GIC3_9BACT</name>
<dbReference type="PROSITE" id="PS51178">
    <property type="entry name" value="PASTA"/>
    <property type="match status" value="1"/>
</dbReference>
<dbReference type="Proteomes" id="UP000285864">
    <property type="component" value="Unassembled WGS sequence"/>
</dbReference>
<dbReference type="Pfam" id="PF03793">
    <property type="entry name" value="PASTA"/>
    <property type="match status" value="1"/>
</dbReference>
<dbReference type="Gene3D" id="3.30.450.330">
    <property type="match status" value="1"/>
</dbReference>
<dbReference type="SUPFAM" id="SSF56519">
    <property type="entry name" value="Penicillin binding protein dimerisation domain"/>
    <property type="match status" value="1"/>
</dbReference>
<keyword evidence="7" id="KW-1185">Reference proteome</keyword>